<feature type="DNA-binding region" description="Homeobox" evidence="5">
    <location>
        <begin position="110"/>
        <end position="172"/>
    </location>
</feature>
<keyword evidence="4" id="KW-0862">Zinc</keyword>
<evidence type="ECO:0000256" key="2">
    <source>
        <dbReference type="ARBA" id="ARBA00023155"/>
    </source>
</evidence>
<comment type="caution">
    <text evidence="7">The sequence shown here is derived from an EMBL/GenBank/DDBJ whole genome shotgun (WGS) entry which is preliminary data.</text>
</comment>
<evidence type="ECO:0000313" key="7">
    <source>
        <dbReference type="EMBL" id="GFF14596.1"/>
    </source>
</evidence>
<keyword evidence="1 5" id="KW-0238">DNA-binding</keyword>
<evidence type="ECO:0000256" key="4">
    <source>
        <dbReference type="PROSITE-ProRule" id="PRU00042"/>
    </source>
</evidence>
<dbReference type="PROSITE" id="PS50071">
    <property type="entry name" value="HOMEOBOX_2"/>
    <property type="match status" value="1"/>
</dbReference>
<dbReference type="EMBL" id="BLJY01000003">
    <property type="protein sequence ID" value="GFF14596.1"/>
    <property type="molecule type" value="Genomic_DNA"/>
</dbReference>
<proteinExistence type="predicted"/>
<name>A0A5M3YX37_ASPTE</name>
<keyword evidence="3 5" id="KW-0539">Nucleus</keyword>
<keyword evidence="4" id="KW-0863">Zinc-finger</keyword>
<keyword evidence="2 5" id="KW-0371">Homeobox</keyword>
<evidence type="ECO:0000256" key="6">
    <source>
        <dbReference type="SAM" id="MobiDB-lite"/>
    </source>
</evidence>
<protein>
    <submittedName>
        <fullName evidence="7">Homeobox protein meis</fullName>
    </submittedName>
</protein>
<dbReference type="Gene3D" id="1.10.10.60">
    <property type="entry name" value="Homeodomain-like"/>
    <property type="match status" value="1"/>
</dbReference>
<dbReference type="Proteomes" id="UP000452235">
    <property type="component" value="Unassembled WGS sequence"/>
</dbReference>
<dbReference type="InterPro" id="IPR013087">
    <property type="entry name" value="Znf_C2H2_type"/>
</dbReference>
<dbReference type="GO" id="GO:0003677">
    <property type="term" value="F:DNA binding"/>
    <property type="evidence" value="ECO:0007669"/>
    <property type="project" value="UniProtKB-UniRule"/>
</dbReference>
<keyword evidence="4" id="KW-0479">Metal-binding</keyword>
<dbReference type="CDD" id="cd00086">
    <property type="entry name" value="homeodomain"/>
    <property type="match status" value="1"/>
</dbReference>
<dbReference type="PROSITE" id="PS00028">
    <property type="entry name" value="ZINC_FINGER_C2H2_1"/>
    <property type="match status" value="1"/>
</dbReference>
<gene>
    <name evidence="7" type="ORF">ATEIFO6365_0003066200</name>
</gene>
<feature type="region of interest" description="Disordered" evidence="6">
    <location>
        <begin position="253"/>
        <end position="305"/>
    </location>
</feature>
<organism evidence="7 8">
    <name type="scientific">Aspergillus terreus</name>
    <dbReference type="NCBI Taxonomy" id="33178"/>
    <lineage>
        <taxon>Eukaryota</taxon>
        <taxon>Fungi</taxon>
        <taxon>Dikarya</taxon>
        <taxon>Ascomycota</taxon>
        <taxon>Pezizomycotina</taxon>
        <taxon>Eurotiomycetes</taxon>
        <taxon>Eurotiomycetidae</taxon>
        <taxon>Eurotiales</taxon>
        <taxon>Aspergillaceae</taxon>
        <taxon>Aspergillus</taxon>
        <taxon>Aspergillus subgen. Circumdati</taxon>
    </lineage>
</organism>
<comment type="subcellular location">
    <subcellularLocation>
        <location evidence="5">Nucleus</location>
    </subcellularLocation>
</comment>
<feature type="compositionally biased region" description="Polar residues" evidence="6">
    <location>
        <begin position="296"/>
        <end position="305"/>
    </location>
</feature>
<dbReference type="SMART" id="SM00355">
    <property type="entry name" value="ZnF_C2H2"/>
    <property type="match status" value="3"/>
</dbReference>
<dbReference type="InterPro" id="IPR008422">
    <property type="entry name" value="KN_HD"/>
</dbReference>
<dbReference type="InterPro" id="IPR009057">
    <property type="entry name" value="Homeodomain-like_sf"/>
</dbReference>
<dbReference type="PROSITE" id="PS50157">
    <property type="entry name" value="ZINC_FINGER_C2H2_2"/>
    <property type="match status" value="1"/>
</dbReference>
<sequence length="599" mass="68085">MEDVHHHVPQICDVLSLPHLEATGTYQNHDDIDSLLNQIVEEQSHSAVDFDTASTQIHGNFVNLPLEDFNWDPWSSCQIDFAEGLDSTQDLVSNASFQSDTRRPDEAVVKTKTYQRLPPQAVKVLRAWLYQHRKYPYPTDREKDELAEQTGLDKTQISNWFSNTRRRKLTRLPSMEDPPVDVSLLSPLERWRNSPPESEAAATSDIVRALADSTPYSGSDCSTTYTHNAPDAWSSNGSSNSFVVGAPSVSSFEHSQHSQSSNSEISFSQARRALRRPPTPIPISMGSRRRRRPRKSATTWNRRSTAQGKRAYQCTFCSDTFRTKYDWQRHEKALHIPVDTWCCAPHGGIVEVDGSKVCAFCQATDADYAHLEAAHNYLLCREKGPEQRAFPRKDHLKQHLKLTHNVDYHASMDAWRASRTDIVSRCGFCDARLSTWDERVEHLAEHFKNGVDMDQWKGGWGFEPDVQNLVENAIPPYLLGYERQTMDPWKTSDAFGTTGNEEESQFPETHVPNGLTRYTNLHRELIAYLRAEMESGVYPSDLTIQDTARQIAYGENDRWNQTYADDARWLTYIKQQAGLIQGAESSFTIPSNAPVGWTG</sequence>
<dbReference type="Pfam" id="PF05920">
    <property type="entry name" value="Homeobox_KN"/>
    <property type="match status" value="1"/>
</dbReference>
<evidence type="ECO:0000256" key="3">
    <source>
        <dbReference type="ARBA" id="ARBA00023242"/>
    </source>
</evidence>
<dbReference type="GO" id="GO:0005634">
    <property type="term" value="C:nucleus"/>
    <property type="evidence" value="ECO:0007669"/>
    <property type="project" value="UniProtKB-SubCell"/>
</dbReference>
<dbReference type="GO" id="GO:0006355">
    <property type="term" value="P:regulation of DNA-templated transcription"/>
    <property type="evidence" value="ECO:0007669"/>
    <property type="project" value="InterPro"/>
</dbReference>
<dbReference type="GO" id="GO:0008270">
    <property type="term" value="F:zinc ion binding"/>
    <property type="evidence" value="ECO:0007669"/>
    <property type="project" value="UniProtKB-KW"/>
</dbReference>
<dbReference type="OrthoDB" id="5399138at2759"/>
<accession>A0A5M3YX37</accession>
<dbReference type="PANTHER" id="PTHR11850">
    <property type="entry name" value="HOMEOBOX PROTEIN TRANSCRIPTION FACTORS"/>
    <property type="match status" value="1"/>
</dbReference>
<dbReference type="SUPFAM" id="SSF46689">
    <property type="entry name" value="Homeodomain-like"/>
    <property type="match status" value="1"/>
</dbReference>
<dbReference type="InterPro" id="IPR001356">
    <property type="entry name" value="HD"/>
</dbReference>
<feature type="compositionally biased region" description="Low complexity" evidence="6">
    <location>
        <begin position="253"/>
        <end position="268"/>
    </location>
</feature>
<reference evidence="7 8" key="1">
    <citation type="submission" date="2020-01" db="EMBL/GenBank/DDBJ databases">
        <title>Aspergillus terreus IFO 6365 whole genome shotgun sequence.</title>
        <authorList>
            <person name="Kanamasa S."/>
            <person name="Takahashi H."/>
        </authorList>
    </citation>
    <scope>NUCLEOTIDE SEQUENCE [LARGE SCALE GENOMIC DNA]</scope>
    <source>
        <strain evidence="7 8">IFO 6365</strain>
    </source>
</reference>
<keyword evidence="8" id="KW-1185">Reference proteome</keyword>
<dbReference type="VEuPathDB" id="FungiDB:ATEG_00670"/>
<dbReference type="InterPro" id="IPR050224">
    <property type="entry name" value="TALE_homeobox"/>
</dbReference>
<dbReference type="SMART" id="SM00389">
    <property type="entry name" value="HOX"/>
    <property type="match status" value="1"/>
</dbReference>
<dbReference type="AlphaFoldDB" id="A0A5M3YX37"/>
<evidence type="ECO:0000256" key="5">
    <source>
        <dbReference type="PROSITE-ProRule" id="PRU00108"/>
    </source>
</evidence>
<evidence type="ECO:0000256" key="1">
    <source>
        <dbReference type="ARBA" id="ARBA00023125"/>
    </source>
</evidence>
<evidence type="ECO:0000313" key="8">
    <source>
        <dbReference type="Proteomes" id="UP000452235"/>
    </source>
</evidence>